<dbReference type="Proteomes" id="UP000541444">
    <property type="component" value="Unassembled WGS sequence"/>
</dbReference>
<reference evidence="2 3" key="1">
    <citation type="journal article" date="2020" name="IScience">
        <title>Genome Sequencing of the Endangered Kingdonia uniflora (Circaeasteraceae, Ranunculales) Reveals Potential Mechanisms of Evolutionary Specialization.</title>
        <authorList>
            <person name="Sun Y."/>
            <person name="Deng T."/>
            <person name="Zhang A."/>
            <person name="Moore M.J."/>
            <person name="Landis J.B."/>
            <person name="Lin N."/>
            <person name="Zhang H."/>
            <person name="Zhang X."/>
            <person name="Huang J."/>
            <person name="Zhang X."/>
            <person name="Sun H."/>
            <person name="Wang H."/>
        </authorList>
    </citation>
    <scope>NUCLEOTIDE SEQUENCE [LARGE SCALE GENOMIC DNA]</scope>
    <source>
        <strain evidence="2">TB1705</strain>
        <tissue evidence="2">Leaf</tissue>
    </source>
</reference>
<organism evidence="2 3">
    <name type="scientific">Kingdonia uniflora</name>
    <dbReference type="NCBI Taxonomy" id="39325"/>
    <lineage>
        <taxon>Eukaryota</taxon>
        <taxon>Viridiplantae</taxon>
        <taxon>Streptophyta</taxon>
        <taxon>Embryophyta</taxon>
        <taxon>Tracheophyta</taxon>
        <taxon>Spermatophyta</taxon>
        <taxon>Magnoliopsida</taxon>
        <taxon>Ranunculales</taxon>
        <taxon>Circaeasteraceae</taxon>
        <taxon>Kingdonia</taxon>
    </lineage>
</organism>
<dbReference type="AlphaFoldDB" id="A0A7J7LBR9"/>
<accession>A0A7J7LBR9</accession>
<evidence type="ECO:0000256" key="1">
    <source>
        <dbReference type="SAM" id="MobiDB-lite"/>
    </source>
</evidence>
<feature type="region of interest" description="Disordered" evidence="1">
    <location>
        <begin position="55"/>
        <end position="85"/>
    </location>
</feature>
<proteinExistence type="predicted"/>
<comment type="caution">
    <text evidence="2">The sequence shown here is derived from an EMBL/GenBank/DDBJ whole genome shotgun (WGS) entry which is preliminary data.</text>
</comment>
<evidence type="ECO:0000313" key="3">
    <source>
        <dbReference type="Proteomes" id="UP000541444"/>
    </source>
</evidence>
<feature type="region of interest" description="Disordered" evidence="1">
    <location>
        <begin position="1"/>
        <end position="34"/>
    </location>
</feature>
<feature type="compositionally biased region" description="Polar residues" evidence="1">
    <location>
        <begin position="19"/>
        <end position="31"/>
    </location>
</feature>
<protein>
    <submittedName>
        <fullName evidence="2">Uncharacterized protein</fullName>
    </submittedName>
</protein>
<keyword evidence="3" id="KW-1185">Reference proteome</keyword>
<sequence length="132" mass="14631">MAGANEGKMLATGGEGRTNLANTPGIDSSVQPKPLMSSKIVQKYPKKWMLKALPASGTTGSGEVTKEKRRRVKPLRKPGEKVSEGRPAMVDDLNVVEERAGWQLFIEMMIRTRWLLALLRGFDLALRRKNPS</sequence>
<name>A0A7J7LBR9_9MAGN</name>
<gene>
    <name evidence="2" type="ORF">GIB67_028922</name>
</gene>
<evidence type="ECO:0000313" key="2">
    <source>
        <dbReference type="EMBL" id="KAF6140116.1"/>
    </source>
</evidence>
<feature type="compositionally biased region" description="Basic residues" evidence="1">
    <location>
        <begin position="67"/>
        <end position="76"/>
    </location>
</feature>
<dbReference type="EMBL" id="JACGCM010002399">
    <property type="protein sequence ID" value="KAF6140116.1"/>
    <property type="molecule type" value="Genomic_DNA"/>
</dbReference>